<reference evidence="1 2" key="1">
    <citation type="submission" date="2016-01" db="EMBL/GenBank/DDBJ databases">
        <title>Draft Genome Sequences of Seven Thermophilic Sporeformers Isolated from Foods.</title>
        <authorList>
            <person name="Berendsen E.M."/>
            <person name="Wells-Bennik M.H."/>
            <person name="Krawcyk A.O."/>
            <person name="De Jong A."/>
            <person name="Holsappel S."/>
            <person name="Eijlander R.T."/>
            <person name="Kuipers O.P."/>
        </authorList>
    </citation>
    <scope>NUCLEOTIDE SEQUENCE [LARGE SCALE GENOMIC DNA]</scope>
    <source>
        <strain evidence="1 2">B4135</strain>
    </source>
</reference>
<comment type="caution">
    <text evidence="1">The sequence shown here is derived from an EMBL/GenBank/DDBJ whole genome shotgun (WGS) entry which is preliminary data.</text>
</comment>
<dbReference type="Proteomes" id="UP000075683">
    <property type="component" value="Unassembled WGS sequence"/>
</dbReference>
<accession>A0A150LGN8</accession>
<proteinExistence type="predicted"/>
<dbReference type="EMBL" id="LQYT01000113">
    <property type="protein sequence ID" value="KYD11116.1"/>
    <property type="molecule type" value="Genomic_DNA"/>
</dbReference>
<evidence type="ECO:0000313" key="2">
    <source>
        <dbReference type="Proteomes" id="UP000075683"/>
    </source>
</evidence>
<dbReference type="STRING" id="301148.B4135_3231"/>
<gene>
    <name evidence="1" type="ORF">B4135_3231</name>
</gene>
<name>A0A150LGN8_9BACI</name>
<protein>
    <submittedName>
        <fullName evidence="1">Uncharacterized protein</fullName>
    </submittedName>
</protein>
<sequence length="39" mass="4523">MLSGKGKGIAQGARMMVELILCDRVREWKQWQNGIIMKF</sequence>
<organism evidence="1 2">
    <name type="scientific">Caldibacillus debilis</name>
    <dbReference type="NCBI Taxonomy" id="301148"/>
    <lineage>
        <taxon>Bacteria</taxon>
        <taxon>Bacillati</taxon>
        <taxon>Bacillota</taxon>
        <taxon>Bacilli</taxon>
        <taxon>Bacillales</taxon>
        <taxon>Bacillaceae</taxon>
        <taxon>Caldibacillus</taxon>
    </lineage>
</organism>
<evidence type="ECO:0000313" key="1">
    <source>
        <dbReference type="EMBL" id="KYD11116.1"/>
    </source>
</evidence>
<dbReference type="AlphaFoldDB" id="A0A150LGN8"/>